<sequence length="1137" mass="126815">MLLPLFKYVVIMLSVDDNGEGGTFALYSLLCRHAKLCLLPNHQAADEDLSTYFSPRYSNRNIPPSVFKRYVEKHKNTRTGLLLVVLFGASMVIAIGVITPSITVLSSIEGLKVRVKNADDKCWKPIECHLWQRSRCNAWIALGSQKPTEWKRENSMVSTIPRNGGCYHLLCIGLSYRPAAPWHPQGGHHICTHCAPVVAVCCPSRHLQYHQVEPKNFTRLFRPTTFTSSSGTREKMDGSPLGGIFLCITGTEAMFADLGQFTATSMRVAFFVAIYPCLMLQYTGQAAFLSKNFSAVDISFYASVPEPLFWPVFVLAISTGIVASQAAISETFSIVQQCQALGCFPRVKIVHTSRWIHGKIYIPEINWILMILILTVTLGFGDTTLMGNAYGIAYMSVTLVTTLLMTLAITLVWHKTLVLALSFLLFFGSMEIIFLSSSYMRIHRGGWLPIMLSSVFLAVMYVWHYGSRRKYLSDQQNRIPMKRILSLGPSLGIIRTPGIGVIYTELATGVPATFSHFLTNLPSFYQVIVFVCIKTIHVPYISHKERYLIGRIGPKAYQMYRCIIRYGYKDVHKSNEDFEYNLVMSIAEFIQLESEGSRTPDGSVDGRLAVVRTSEKTGMRMVMSESANLGESYGSGSSSWTGSAALSSSKSATLRRLQALYEQEVPAHLSRRRHVRYQLLDKNYKHPHVKEELLELVEAKHAEVAYVIGHSYIKARRNSSFLKKLAVDVAYSFLRRNCRSPGIKTQRFYGHGSETQSKTASFGGRYLAARCLSDQNSSSSTRPSATGFGSLAHPELDPCGAHALTLSPDAPHSHPPSPASGSQTALEPFILSPVVFGSLNLIPSFRRAHEDSSSETPKSESIDDILSGELVKPEFNKPSTVQKDWASSFREAADVILRVIGKPWVVPWTSETILQVMLLWIVSFWFVGSWMIPFTAHVVGFSKESLTYRGQALYSLLTDVAEGLAGIAILHRCLSRFSPLPSDWFRFSLRGNWLADVAIGCLMFPLVNRLSQFNLDLLPLLPSTPVTLSSVEQSIMARDPVAMGLYALVVSVCAPVWEEIVFRGFLLPSLTKYMPVWCSILVSSVAFALAHFNVQRMLPLIFLGVVMGVIFARSRNLLPSMLLHSLWNGFVFLDLMK</sequence>
<dbReference type="Pfam" id="PF22776">
    <property type="entry name" value="K_trans_C"/>
    <property type="match status" value="1"/>
</dbReference>
<feature type="transmembrane region" description="Helical" evidence="11">
    <location>
        <begin position="81"/>
        <end position="105"/>
    </location>
</feature>
<dbReference type="Proteomes" id="UP000288805">
    <property type="component" value="Unassembled WGS sequence"/>
</dbReference>
<evidence type="ECO:0000313" key="16">
    <source>
        <dbReference type="Proteomes" id="UP000288805"/>
    </source>
</evidence>
<evidence type="ECO:0000256" key="9">
    <source>
        <dbReference type="ARBA" id="ARBA00023136"/>
    </source>
</evidence>
<feature type="transmembrane region" description="Helical" evidence="11">
    <location>
        <begin position="912"/>
        <end position="932"/>
    </location>
</feature>
<feature type="transmembrane region" description="Helical" evidence="11">
    <location>
        <begin position="484"/>
        <end position="503"/>
    </location>
</feature>
<organism evidence="15 16">
    <name type="scientific">Vitis vinifera</name>
    <name type="common">Grape</name>
    <dbReference type="NCBI Taxonomy" id="29760"/>
    <lineage>
        <taxon>Eukaryota</taxon>
        <taxon>Viridiplantae</taxon>
        <taxon>Streptophyta</taxon>
        <taxon>Embryophyta</taxon>
        <taxon>Tracheophyta</taxon>
        <taxon>Spermatophyta</taxon>
        <taxon>Magnoliopsida</taxon>
        <taxon>eudicotyledons</taxon>
        <taxon>Gunneridae</taxon>
        <taxon>Pentapetalae</taxon>
        <taxon>rosids</taxon>
        <taxon>Vitales</taxon>
        <taxon>Vitaceae</taxon>
        <taxon>Viteae</taxon>
        <taxon>Vitis</taxon>
    </lineage>
</organism>
<protein>
    <submittedName>
        <fullName evidence="15">Potassium transporter 7</fullName>
    </submittedName>
</protein>
<dbReference type="PANTHER" id="PTHR30540:SF83">
    <property type="entry name" value="K+ POTASSIUM TRANSPORTER"/>
    <property type="match status" value="1"/>
</dbReference>
<keyword evidence="6" id="KW-0630">Potassium</keyword>
<feature type="domain" description="K+ potassium transporter integral membrane" evidence="13">
    <location>
        <begin position="240"/>
        <end position="485"/>
    </location>
</feature>
<evidence type="ECO:0000256" key="10">
    <source>
        <dbReference type="SAM" id="MobiDB-lite"/>
    </source>
</evidence>
<feature type="region of interest" description="Disordered" evidence="10">
    <location>
        <begin position="802"/>
        <end position="822"/>
    </location>
</feature>
<feature type="transmembrane region" description="Helical" evidence="11">
    <location>
        <begin position="268"/>
        <end position="288"/>
    </location>
</feature>
<evidence type="ECO:0000256" key="5">
    <source>
        <dbReference type="ARBA" id="ARBA00022692"/>
    </source>
</evidence>
<feature type="transmembrane region" description="Helical" evidence="11">
    <location>
        <begin position="1043"/>
        <end position="1062"/>
    </location>
</feature>
<dbReference type="EMBL" id="QGNW01000062">
    <property type="protein sequence ID" value="RVX04212.1"/>
    <property type="molecule type" value="Genomic_DNA"/>
</dbReference>
<dbReference type="GO" id="GO:0080120">
    <property type="term" value="P:CAAX-box protein maturation"/>
    <property type="evidence" value="ECO:0007669"/>
    <property type="project" value="UniProtKB-ARBA"/>
</dbReference>
<evidence type="ECO:0000256" key="7">
    <source>
        <dbReference type="ARBA" id="ARBA00022989"/>
    </source>
</evidence>
<evidence type="ECO:0000259" key="13">
    <source>
        <dbReference type="Pfam" id="PF02705"/>
    </source>
</evidence>
<feature type="transmembrane region" description="Helical" evidence="11">
    <location>
        <begin position="392"/>
        <end position="413"/>
    </location>
</feature>
<evidence type="ECO:0000259" key="14">
    <source>
        <dbReference type="Pfam" id="PF22776"/>
    </source>
</evidence>
<evidence type="ECO:0000256" key="1">
    <source>
        <dbReference type="ARBA" id="ARBA00004651"/>
    </source>
</evidence>
<feature type="transmembrane region" description="Helical" evidence="11">
    <location>
        <begin position="1074"/>
        <end position="1092"/>
    </location>
</feature>
<feature type="domain" description="K+ potassium transporter integral membrane" evidence="13">
    <location>
        <begin position="1"/>
        <end position="120"/>
    </location>
</feature>
<keyword evidence="7 11" id="KW-1133">Transmembrane helix</keyword>
<reference evidence="15 16" key="1">
    <citation type="journal article" date="2018" name="PLoS Genet.">
        <title>Population sequencing reveals clonal diversity and ancestral inbreeding in the grapevine cultivar Chardonnay.</title>
        <authorList>
            <person name="Roach M.J."/>
            <person name="Johnson D.L."/>
            <person name="Bohlmann J."/>
            <person name="van Vuuren H.J."/>
            <person name="Jones S.J."/>
            <person name="Pretorius I.S."/>
            <person name="Schmidt S.A."/>
            <person name="Borneman A.R."/>
        </authorList>
    </citation>
    <scope>NUCLEOTIDE SEQUENCE [LARGE SCALE GENOMIC DNA]</scope>
    <source>
        <strain evidence="16">cv. Chardonnay</strain>
        <tissue evidence="15">Leaf</tissue>
    </source>
</reference>
<feature type="transmembrane region" description="Helical" evidence="11">
    <location>
        <begin position="420"/>
        <end position="440"/>
    </location>
</feature>
<comment type="caution">
    <text evidence="15">The sequence shown here is derived from an EMBL/GenBank/DDBJ whole genome shotgun (WGS) entry which is preliminary data.</text>
</comment>
<keyword evidence="4" id="KW-0633">Potassium transport</keyword>
<keyword evidence="9 11" id="KW-0472">Membrane</keyword>
<evidence type="ECO:0000256" key="6">
    <source>
        <dbReference type="ARBA" id="ARBA00022958"/>
    </source>
</evidence>
<dbReference type="GO" id="GO:0015079">
    <property type="term" value="F:potassium ion transmembrane transporter activity"/>
    <property type="evidence" value="ECO:0007669"/>
    <property type="project" value="InterPro"/>
</dbReference>
<feature type="transmembrane region" description="Helical" evidence="11">
    <location>
        <begin position="308"/>
        <end position="328"/>
    </location>
</feature>
<dbReference type="Pfam" id="PF02705">
    <property type="entry name" value="K_trans"/>
    <property type="match status" value="2"/>
</dbReference>
<feature type="transmembrane region" description="Helical" evidence="11">
    <location>
        <begin position="446"/>
        <end position="463"/>
    </location>
</feature>
<comment type="subcellular location">
    <subcellularLocation>
        <location evidence="1">Cell membrane</location>
        <topology evidence="1">Multi-pass membrane protein</topology>
    </subcellularLocation>
</comment>
<dbReference type="GO" id="GO:0005886">
    <property type="term" value="C:plasma membrane"/>
    <property type="evidence" value="ECO:0007669"/>
    <property type="project" value="UniProtKB-SubCell"/>
</dbReference>
<dbReference type="PANTHER" id="PTHR30540">
    <property type="entry name" value="OSMOTIC STRESS POTASSIUM TRANSPORTER"/>
    <property type="match status" value="1"/>
</dbReference>
<dbReference type="GO" id="GO:0004175">
    <property type="term" value="F:endopeptidase activity"/>
    <property type="evidence" value="ECO:0007669"/>
    <property type="project" value="UniProtKB-ARBA"/>
</dbReference>
<evidence type="ECO:0000256" key="3">
    <source>
        <dbReference type="ARBA" id="ARBA00022448"/>
    </source>
</evidence>
<evidence type="ECO:0000256" key="4">
    <source>
        <dbReference type="ARBA" id="ARBA00022538"/>
    </source>
</evidence>
<keyword evidence="3" id="KW-0813">Transport</keyword>
<dbReference type="Pfam" id="PF02517">
    <property type="entry name" value="Rce1-like"/>
    <property type="match status" value="1"/>
</dbReference>
<keyword evidence="8" id="KW-0406">Ion transport</keyword>
<feature type="domain" description="CAAX prenyl protease 2/Lysostaphin resistance protein A-like" evidence="12">
    <location>
        <begin position="1045"/>
        <end position="1129"/>
    </location>
</feature>
<dbReference type="InterPro" id="IPR003855">
    <property type="entry name" value="K+_transporter"/>
</dbReference>
<dbReference type="AlphaFoldDB" id="A0A438J5I1"/>
<dbReference type="InterPro" id="IPR003675">
    <property type="entry name" value="Rce1/LyrA-like_dom"/>
</dbReference>
<feature type="transmembrane region" description="Helical" evidence="11">
    <location>
        <begin position="1098"/>
        <end position="1114"/>
    </location>
</feature>
<feature type="domain" description="K+ potassium transporter C-terminal" evidence="14">
    <location>
        <begin position="497"/>
        <end position="741"/>
    </location>
</feature>
<evidence type="ECO:0000256" key="2">
    <source>
        <dbReference type="ARBA" id="ARBA00008440"/>
    </source>
</evidence>
<comment type="similarity">
    <text evidence="2">Belongs to the HAK/KUP transporter (TC 2.A.72.3) family.</text>
</comment>
<name>A0A438J5I1_VITVI</name>
<proteinExistence type="inferred from homology"/>
<dbReference type="InterPro" id="IPR053952">
    <property type="entry name" value="K_trans_C"/>
</dbReference>
<evidence type="ECO:0000313" key="15">
    <source>
        <dbReference type="EMBL" id="RVX04212.1"/>
    </source>
</evidence>
<evidence type="ECO:0000259" key="12">
    <source>
        <dbReference type="Pfam" id="PF02517"/>
    </source>
</evidence>
<keyword evidence="5 11" id="KW-0812">Transmembrane</keyword>
<gene>
    <name evidence="15" type="primary">HAK7</name>
    <name evidence="15" type="ORF">CK203_015584</name>
</gene>
<evidence type="ECO:0000256" key="11">
    <source>
        <dbReference type="SAM" id="Phobius"/>
    </source>
</evidence>
<evidence type="ECO:0000256" key="8">
    <source>
        <dbReference type="ARBA" id="ARBA00023065"/>
    </source>
</evidence>
<dbReference type="InterPro" id="IPR053951">
    <property type="entry name" value="K_trans_N"/>
</dbReference>
<accession>A0A438J5I1</accession>
<feature type="transmembrane region" description="Helical" evidence="11">
    <location>
        <begin position="360"/>
        <end position="380"/>
    </location>
</feature>